<organism evidence="4 5">
    <name type="scientific">Leeuwenhoekiella nanhaiensis</name>
    <dbReference type="NCBI Taxonomy" id="1655491"/>
    <lineage>
        <taxon>Bacteria</taxon>
        <taxon>Pseudomonadati</taxon>
        <taxon>Bacteroidota</taxon>
        <taxon>Flavobacteriia</taxon>
        <taxon>Flavobacteriales</taxon>
        <taxon>Flavobacteriaceae</taxon>
        <taxon>Leeuwenhoekiella</taxon>
    </lineage>
</organism>
<dbReference type="InterPro" id="IPR036866">
    <property type="entry name" value="RibonucZ/Hydroxyglut_hydro"/>
</dbReference>
<sequence length="226" mass="24931">MKITFYGQNCFAIETEDVRILTDPFITGNDLAKDKVDIKTLNPDYIFLTHAHQDHTLDAEAIAKQSGATIVSNFEIANHYEAKGIEVHPMNHGGSWAFPFGKVKYVNAIHTSSFPDGSYGGQPGGFIFSMAGKTIYMAGDTALTMDMKLIPMEFDLDLAILPIGDNFTMGIADAVRASDFIECDKILGCHYDTFGYIEIDHEEAKKAFKAVEKDLTLLEIGNSMTL</sequence>
<evidence type="ECO:0000256" key="2">
    <source>
        <dbReference type="HAMAP-Rule" id="MF_00457"/>
    </source>
</evidence>
<proteinExistence type="inferred from homology"/>
<dbReference type="Pfam" id="PF13483">
    <property type="entry name" value="Lactamase_B_3"/>
    <property type="match status" value="1"/>
</dbReference>
<dbReference type="Proteomes" id="UP000229433">
    <property type="component" value="Unassembled WGS sequence"/>
</dbReference>
<keyword evidence="1 2" id="KW-0378">Hydrolase</keyword>
<dbReference type="GO" id="GO:0016787">
    <property type="term" value="F:hydrolase activity"/>
    <property type="evidence" value="ECO:0007669"/>
    <property type="project" value="UniProtKB-UniRule"/>
</dbReference>
<dbReference type="EMBL" id="NQXA01000012">
    <property type="protein sequence ID" value="PHQ28605.1"/>
    <property type="molecule type" value="Genomic_DNA"/>
</dbReference>
<name>A0A2G1VPB0_9FLAO</name>
<dbReference type="HAMAP" id="MF_00457">
    <property type="entry name" value="UPF0173"/>
    <property type="match status" value="1"/>
</dbReference>
<dbReference type="InterPro" id="IPR001279">
    <property type="entry name" value="Metallo-B-lactamas"/>
</dbReference>
<dbReference type="OrthoDB" id="9789133at2"/>
<protein>
    <recommendedName>
        <fullName evidence="2">UPF0173 metal-dependent hydrolase CJ305_13925</fullName>
    </recommendedName>
</protein>
<dbReference type="RefSeq" id="WP_099646897.1">
    <property type="nucleotide sequence ID" value="NZ_KZ319294.1"/>
</dbReference>
<comment type="similarity">
    <text evidence="2">Belongs to the UPF0173 family.</text>
</comment>
<evidence type="ECO:0000313" key="4">
    <source>
        <dbReference type="EMBL" id="PHQ28605.1"/>
    </source>
</evidence>
<keyword evidence="5" id="KW-1185">Reference proteome</keyword>
<feature type="domain" description="Metallo-beta-lactamase" evidence="3">
    <location>
        <begin position="7"/>
        <end position="190"/>
    </location>
</feature>
<dbReference type="NCBIfam" id="NF001911">
    <property type="entry name" value="PRK00685.1"/>
    <property type="match status" value="1"/>
</dbReference>
<dbReference type="PANTHER" id="PTHR43546">
    <property type="entry name" value="UPF0173 METAL-DEPENDENT HYDROLASE MJ1163-RELATED"/>
    <property type="match status" value="1"/>
</dbReference>
<dbReference type="InterPro" id="IPR050114">
    <property type="entry name" value="UPF0173_UPF0282_UlaG_hydrolase"/>
</dbReference>
<dbReference type="CDD" id="cd06262">
    <property type="entry name" value="metallo-hydrolase-like_MBL-fold"/>
    <property type="match status" value="1"/>
</dbReference>
<dbReference type="PANTHER" id="PTHR43546:SF3">
    <property type="entry name" value="UPF0173 METAL-DEPENDENT HYDROLASE MJ1163"/>
    <property type="match status" value="1"/>
</dbReference>
<dbReference type="SUPFAM" id="SSF56281">
    <property type="entry name" value="Metallo-hydrolase/oxidoreductase"/>
    <property type="match status" value="1"/>
</dbReference>
<dbReference type="Gene3D" id="3.60.15.10">
    <property type="entry name" value="Ribonuclease Z/Hydroxyacylglutathione hydrolase-like"/>
    <property type="match status" value="1"/>
</dbReference>
<dbReference type="SMART" id="SM00849">
    <property type="entry name" value="Lactamase_B"/>
    <property type="match status" value="1"/>
</dbReference>
<dbReference type="InterPro" id="IPR022877">
    <property type="entry name" value="UPF0173"/>
</dbReference>
<evidence type="ECO:0000313" key="5">
    <source>
        <dbReference type="Proteomes" id="UP000229433"/>
    </source>
</evidence>
<evidence type="ECO:0000256" key="1">
    <source>
        <dbReference type="ARBA" id="ARBA00022801"/>
    </source>
</evidence>
<evidence type="ECO:0000259" key="3">
    <source>
        <dbReference type="SMART" id="SM00849"/>
    </source>
</evidence>
<dbReference type="AlphaFoldDB" id="A0A2G1VPB0"/>
<reference evidence="4 5" key="1">
    <citation type="submission" date="2017-08" db="EMBL/GenBank/DDBJ databases">
        <title>The whole genome shortgun sequences of strain Leeuwenhoekiella nanhaiensis G18 from the South China Sea.</title>
        <authorList>
            <person name="Liu Q."/>
        </authorList>
    </citation>
    <scope>NUCLEOTIDE SEQUENCE [LARGE SCALE GENOMIC DNA]</scope>
    <source>
        <strain evidence="4 5">G18</strain>
    </source>
</reference>
<accession>A0A2G1VPB0</accession>
<gene>
    <name evidence="4" type="ORF">CJ305_13925</name>
</gene>
<comment type="caution">
    <text evidence="4">The sequence shown here is derived from an EMBL/GenBank/DDBJ whole genome shotgun (WGS) entry which is preliminary data.</text>
</comment>